<proteinExistence type="predicted"/>
<organism evidence="3 4">
    <name type="scientific">Geoalkalibacter ferrihydriticus DSM 17813</name>
    <dbReference type="NCBI Taxonomy" id="1121915"/>
    <lineage>
        <taxon>Bacteria</taxon>
        <taxon>Pseudomonadati</taxon>
        <taxon>Thermodesulfobacteriota</taxon>
        <taxon>Desulfuromonadia</taxon>
        <taxon>Desulfuromonadales</taxon>
        <taxon>Geoalkalibacteraceae</taxon>
        <taxon>Geoalkalibacter</taxon>
    </lineage>
</organism>
<dbReference type="InterPro" id="IPR027417">
    <property type="entry name" value="P-loop_NTPase"/>
</dbReference>
<evidence type="ECO:0000313" key="4">
    <source>
        <dbReference type="Proteomes" id="UP000035068"/>
    </source>
</evidence>
<name>A0A0C2HTT0_9BACT</name>
<reference evidence="3 4" key="1">
    <citation type="submission" date="2014-12" db="EMBL/GenBank/DDBJ databases">
        <title>Genomes of Geoalkalibacter ferrihydriticus and Geoalkalibacter subterraneus, two haloalkaliphilic metal-reducing members of the Geobacteraceae.</title>
        <authorList>
            <person name="Badalamenti J.P."/>
            <person name="Torres C.I."/>
            <person name="Krajmalnik-Brown R."/>
            <person name="Bond D.R."/>
        </authorList>
    </citation>
    <scope>NUCLEOTIDE SEQUENCE [LARGE SCALE GENOMIC DNA]</scope>
    <source>
        <strain evidence="3 4">DSM 17813</strain>
    </source>
</reference>
<evidence type="ECO:0000256" key="1">
    <source>
        <dbReference type="SAM" id="MobiDB-lite"/>
    </source>
</evidence>
<dbReference type="AlphaFoldDB" id="A0A0C2HTT0"/>
<dbReference type="SUPFAM" id="SSF52540">
    <property type="entry name" value="P-loop containing nucleoside triphosphate hydrolases"/>
    <property type="match status" value="1"/>
</dbReference>
<sequence>MRDWINDSPEYFDFPIPEFQGNPLVEALRPPPMDKTEAISRLSQKPLFNRSERDLPSSMRMALPSRLQNFMFPTQQHIGLLDRIYCQILNGYRRYNPATVLGQQYLHGEGNPFNDPNKTPSNISFLTGLSGMGKSSLIRSIMRAMGKPLIVHSNYKGAPFPESQILYLMRNVPDQCSAKSVCKKIGLHADTLLGKKLYAQRFTDKASRSEYVSALEAIIKNHHVGALVIDEFQNISLAKSGGKGEVLALIHNLRDELGVPIILVGTYKAAAMLREETSLARRLVEGGFHELKRPADPSDINWRALCNIVWRYQWVREPQDISDKIVQTLYGFSQGITGIMINLFITAQTYAIEEGLETVTCGLLNEIYHERFRPIHHIIHLLRENNPAVLSQYDDLYFDAIAEMDDDPLQNRIKALREGMADTKEALLENIAAGPPQNVAKPRQGRKNKLTTKSLHDAIRGSAQNSADILGKRA</sequence>
<gene>
    <name evidence="3" type="ORF">GFER_11610</name>
</gene>
<dbReference type="Pfam" id="PF13401">
    <property type="entry name" value="AAA_22"/>
    <property type="match status" value="1"/>
</dbReference>
<keyword evidence="4" id="KW-1185">Reference proteome</keyword>
<dbReference type="RefSeq" id="WP_040099792.1">
    <property type="nucleotide sequence ID" value="NZ_JWJD01000004.1"/>
</dbReference>
<comment type="caution">
    <text evidence="3">The sequence shown here is derived from an EMBL/GenBank/DDBJ whole genome shotgun (WGS) entry which is preliminary data.</text>
</comment>
<dbReference type="EMBL" id="JWJD01000004">
    <property type="protein sequence ID" value="KIH76257.1"/>
    <property type="molecule type" value="Genomic_DNA"/>
</dbReference>
<feature type="domain" description="ORC1/DEAH AAA+ ATPase" evidence="2">
    <location>
        <begin position="122"/>
        <end position="273"/>
    </location>
</feature>
<evidence type="ECO:0000259" key="2">
    <source>
        <dbReference type="Pfam" id="PF13401"/>
    </source>
</evidence>
<dbReference type="InterPro" id="IPR049945">
    <property type="entry name" value="AAA_22"/>
</dbReference>
<feature type="region of interest" description="Disordered" evidence="1">
    <location>
        <begin position="433"/>
        <end position="455"/>
    </location>
</feature>
<dbReference type="GO" id="GO:0016887">
    <property type="term" value="F:ATP hydrolysis activity"/>
    <property type="evidence" value="ECO:0007669"/>
    <property type="project" value="InterPro"/>
</dbReference>
<dbReference type="Proteomes" id="UP000035068">
    <property type="component" value="Unassembled WGS sequence"/>
</dbReference>
<accession>A0A0C2HTT0</accession>
<protein>
    <recommendedName>
        <fullName evidence="2">ORC1/DEAH AAA+ ATPase domain-containing protein</fullName>
    </recommendedName>
</protein>
<evidence type="ECO:0000313" key="3">
    <source>
        <dbReference type="EMBL" id="KIH76257.1"/>
    </source>
</evidence>
<dbReference type="Gene3D" id="3.40.50.300">
    <property type="entry name" value="P-loop containing nucleotide triphosphate hydrolases"/>
    <property type="match status" value="1"/>
</dbReference>